<sequence>MYFSFETELQGEYHQEEVQTLDYVETLEYVEIPEILEHSVSDLDESGNVNVTEPTPEPTDSIQAFESLSPRTNTPNQSLVEDAPESVLDTPRRQNPPRSNKGLLGDDGELG</sequence>
<dbReference type="EMBL" id="JAJSOW010000105">
    <property type="protein sequence ID" value="KAI9165955.1"/>
    <property type="molecule type" value="Genomic_DNA"/>
</dbReference>
<evidence type="ECO:0000313" key="3">
    <source>
        <dbReference type="Proteomes" id="UP001064489"/>
    </source>
</evidence>
<feature type="region of interest" description="Disordered" evidence="1">
    <location>
        <begin position="38"/>
        <end position="111"/>
    </location>
</feature>
<evidence type="ECO:0000313" key="2">
    <source>
        <dbReference type="EMBL" id="KAI9165955.1"/>
    </source>
</evidence>
<organism evidence="2 3">
    <name type="scientific">Acer negundo</name>
    <name type="common">Box elder</name>
    <dbReference type="NCBI Taxonomy" id="4023"/>
    <lineage>
        <taxon>Eukaryota</taxon>
        <taxon>Viridiplantae</taxon>
        <taxon>Streptophyta</taxon>
        <taxon>Embryophyta</taxon>
        <taxon>Tracheophyta</taxon>
        <taxon>Spermatophyta</taxon>
        <taxon>Magnoliopsida</taxon>
        <taxon>eudicotyledons</taxon>
        <taxon>Gunneridae</taxon>
        <taxon>Pentapetalae</taxon>
        <taxon>rosids</taxon>
        <taxon>malvids</taxon>
        <taxon>Sapindales</taxon>
        <taxon>Sapindaceae</taxon>
        <taxon>Hippocastanoideae</taxon>
        <taxon>Acereae</taxon>
        <taxon>Acer</taxon>
    </lineage>
</organism>
<reference evidence="2" key="1">
    <citation type="journal article" date="2022" name="Plant J.">
        <title>Strategies of tolerance reflected in two North American maple genomes.</title>
        <authorList>
            <person name="McEvoy S.L."/>
            <person name="Sezen U.U."/>
            <person name="Trouern-Trend A."/>
            <person name="McMahon S.M."/>
            <person name="Schaberg P.G."/>
            <person name="Yang J."/>
            <person name="Wegrzyn J.L."/>
            <person name="Swenson N.G."/>
        </authorList>
    </citation>
    <scope>NUCLEOTIDE SEQUENCE</scope>
    <source>
        <strain evidence="2">91603</strain>
    </source>
</reference>
<comment type="caution">
    <text evidence="2">The sequence shown here is derived from an EMBL/GenBank/DDBJ whole genome shotgun (WGS) entry which is preliminary data.</text>
</comment>
<feature type="compositionally biased region" description="Polar residues" evidence="1">
    <location>
        <begin position="47"/>
        <end position="79"/>
    </location>
</feature>
<proteinExistence type="predicted"/>
<reference evidence="2" key="2">
    <citation type="submission" date="2023-02" db="EMBL/GenBank/DDBJ databases">
        <authorList>
            <person name="Swenson N.G."/>
            <person name="Wegrzyn J.L."/>
            <person name="Mcevoy S.L."/>
        </authorList>
    </citation>
    <scope>NUCLEOTIDE SEQUENCE</scope>
    <source>
        <strain evidence="2">91603</strain>
        <tissue evidence="2">Leaf</tissue>
    </source>
</reference>
<dbReference type="Proteomes" id="UP001064489">
    <property type="component" value="Chromosome 10"/>
</dbReference>
<name>A0AAD5IJB6_ACENE</name>
<dbReference type="AlphaFoldDB" id="A0AAD5IJB6"/>
<keyword evidence="3" id="KW-1185">Reference proteome</keyword>
<evidence type="ECO:0000256" key="1">
    <source>
        <dbReference type="SAM" id="MobiDB-lite"/>
    </source>
</evidence>
<protein>
    <submittedName>
        <fullName evidence="2">Uncharacterized protein</fullName>
    </submittedName>
</protein>
<gene>
    <name evidence="2" type="ORF">LWI28_023598</name>
</gene>
<accession>A0AAD5IJB6</accession>